<dbReference type="GO" id="GO:0016829">
    <property type="term" value="F:lyase activity"/>
    <property type="evidence" value="ECO:0007669"/>
    <property type="project" value="UniProtKB-KW"/>
</dbReference>
<keyword evidence="2" id="KW-0479">Metal-binding</keyword>
<dbReference type="PANTHER" id="PTHR32308:SF10">
    <property type="entry name" value="CITRATE LYASE SUBUNIT BETA"/>
    <property type="match status" value="1"/>
</dbReference>
<dbReference type="InterPro" id="IPR015813">
    <property type="entry name" value="Pyrv/PenolPyrv_kinase-like_dom"/>
</dbReference>
<evidence type="ECO:0000313" key="6">
    <source>
        <dbReference type="Proteomes" id="UP001629230"/>
    </source>
</evidence>
<comment type="caution">
    <text evidence="5">The sequence shown here is derived from an EMBL/GenBank/DDBJ whole genome shotgun (WGS) entry which is preliminary data.</text>
</comment>
<dbReference type="SUPFAM" id="SSF51621">
    <property type="entry name" value="Phosphoenolpyruvate/pyruvate domain"/>
    <property type="match status" value="1"/>
</dbReference>
<gene>
    <name evidence="5" type="ORF">PQR57_01910</name>
</gene>
<accession>A0ABW9AI23</accession>
<keyword evidence="6" id="KW-1185">Reference proteome</keyword>
<dbReference type="PIRSF" id="PIRSF015582">
    <property type="entry name" value="Cit_lyase_B"/>
    <property type="match status" value="1"/>
</dbReference>
<keyword evidence="3" id="KW-0460">Magnesium</keyword>
<dbReference type="PANTHER" id="PTHR32308">
    <property type="entry name" value="LYASE BETA SUBUNIT, PUTATIVE (AFU_ORTHOLOGUE AFUA_4G13030)-RELATED"/>
    <property type="match status" value="1"/>
</dbReference>
<reference evidence="5 6" key="1">
    <citation type="journal article" date="2024" name="Chem. Sci.">
        <title>Discovery of megapolipeptins by genome mining of a Burkholderiales bacteria collection.</title>
        <authorList>
            <person name="Paulo B.S."/>
            <person name="Recchia M.J.J."/>
            <person name="Lee S."/>
            <person name="Fergusson C.H."/>
            <person name="Romanowski S.B."/>
            <person name="Hernandez A."/>
            <person name="Krull N."/>
            <person name="Liu D.Y."/>
            <person name="Cavanagh H."/>
            <person name="Bos A."/>
            <person name="Gray C.A."/>
            <person name="Murphy B.T."/>
            <person name="Linington R.G."/>
            <person name="Eustaquio A.S."/>
        </authorList>
    </citation>
    <scope>NUCLEOTIDE SEQUENCE [LARGE SCALE GENOMIC DNA]</scope>
    <source>
        <strain evidence="5 6">RL17-350-BIC-A</strain>
    </source>
</reference>
<evidence type="ECO:0000256" key="1">
    <source>
        <dbReference type="ARBA" id="ARBA00001946"/>
    </source>
</evidence>
<evidence type="ECO:0000256" key="2">
    <source>
        <dbReference type="ARBA" id="ARBA00022723"/>
    </source>
</evidence>
<feature type="domain" description="HpcH/HpaI aldolase/citrate lyase" evidence="4">
    <location>
        <begin position="6"/>
        <end position="216"/>
    </location>
</feature>
<dbReference type="InterPro" id="IPR040442">
    <property type="entry name" value="Pyrv_kinase-like_dom_sf"/>
</dbReference>
<comment type="cofactor">
    <cofactor evidence="1">
        <name>Mg(2+)</name>
        <dbReference type="ChEBI" id="CHEBI:18420"/>
    </cofactor>
</comment>
<sequence>MSRFLRTYLFAPATRSERFDKAARAGAGSVIVDLEDAVEPARKDDARTSLANTLPALADTARALKVQLLVRINSHGTPWYDADLAACAGLDLDGIVIPKAEHADEIARIASMEPRWALHLLMETGAGFDRLAELARAPNVARLMLGTVDLALDLGANEIGEPLHYYRSQILLFTRLAGLLPAVDGVCTNLDDSTALDAEVQRARAFGFGAKLCVHPKQIAPVTAGLGPAPREVQWATRVCEVAQSGAAVAVDGKLVDAPVLAQARRILEAAGHA</sequence>
<organism evidence="5 6">
    <name type="scientific">Paraburkholderia dipogonis</name>
    <dbReference type="NCBI Taxonomy" id="1211383"/>
    <lineage>
        <taxon>Bacteria</taxon>
        <taxon>Pseudomonadati</taxon>
        <taxon>Pseudomonadota</taxon>
        <taxon>Betaproteobacteria</taxon>
        <taxon>Burkholderiales</taxon>
        <taxon>Burkholderiaceae</taxon>
        <taxon>Paraburkholderia</taxon>
    </lineage>
</organism>
<dbReference type="Gene3D" id="3.20.20.60">
    <property type="entry name" value="Phosphoenolpyruvate-binding domains"/>
    <property type="match status" value="1"/>
</dbReference>
<name>A0ABW9AI23_9BURK</name>
<dbReference type="RefSeq" id="WP_408175237.1">
    <property type="nucleotide sequence ID" value="NZ_JAQQEZ010000001.1"/>
</dbReference>
<keyword evidence="5" id="KW-0456">Lyase</keyword>
<dbReference type="InterPro" id="IPR005000">
    <property type="entry name" value="Aldolase/citrate-lyase_domain"/>
</dbReference>
<evidence type="ECO:0000259" key="4">
    <source>
        <dbReference type="Pfam" id="PF03328"/>
    </source>
</evidence>
<protein>
    <submittedName>
        <fullName evidence="5">CoA ester lyase</fullName>
    </submittedName>
</protein>
<dbReference type="Pfam" id="PF03328">
    <property type="entry name" value="HpcH_HpaI"/>
    <property type="match status" value="1"/>
</dbReference>
<dbReference type="EMBL" id="JAQQEZ010000001">
    <property type="protein sequence ID" value="MFL9999764.1"/>
    <property type="molecule type" value="Genomic_DNA"/>
</dbReference>
<dbReference type="Proteomes" id="UP001629230">
    <property type="component" value="Unassembled WGS sequence"/>
</dbReference>
<dbReference type="InterPro" id="IPR011206">
    <property type="entry name" value="Citrate_lyase_beta/mcl1/mcl2"/>
</dbReference>
<evidence type="ECO:0000256" key="3">
    <source>
        <dbReference type="ARBA" id="ARBA00022842"/>
    </source>
</evidence>
<evidence type="ECO:0000313" key="5">
    <source>
        <dbReference type="EMBL" id="MFL9999764.1"/>
    </source>
</evidence>
<proteinExistence type="predicted"/>